<evidence type="ECO:0000256" key="1">
    <source>
        <dbReference type="SAM" id="SignalP"/>
    </source>
</evidence>
<evidence type="ECO:0000313" key="3">
    <source>
        <dbReference type="Proteomes" id="UP000552560"/>
    </source>
</evidence>
<reference evidence="2 3" key="1">
    <citation type="journal article" date="2020" name="Front. Microbiol.">
        <title>Genetic Organization of the aprX-lipA2 Operon Affects the Proteolytic Potential of Pseudomonas Species in Milk.</title>
        <authorList>
            <person name="Maier C."/>
            <person name="Huptas C."/>
            <person name="von Neubeck M."/>
            <person name="Scherer S."/>
            <person name="Wenning M."/>
            <person name="Lucking G."/>
        </authorList>
    </citation>
    <scope>NUCLEOTIDE SEQUENCE [LARGE SCALE GENOMIC DNA]</scope>
    <source>
        <strain evidence="2 3">WS 4671</strain>
    </source>
</reference>
<organism evidence="2 3">
    <name type="scientific">Pseudomonas veronii</name>
    <dbReference type="NCBI Taxonomy" id="76761"/>
    <lineage>
        <taxon>Bacteria</taxon>
        <taxon>Pseudomonadati</taxon>
        <taxon>Pseudomonadota</taxon>
        <taxon>Gammaproteobacteria</taxon>
        <taxon>Pseudomonadales</taxon>
        <taxon>Pseudomonadaceae</taxon>
        <taxon>Pseudomonas</taxon>
    </lineage>
</organism>
<name>A0A7Y1F6J6_PSEVE</name>
<dbReference type="RefSeq" id="WP_057006128.1">
    <property type="nucleotide sequence ID" value="NZ_CP149793.1"/>
</dbReference>
<protein>
    <submittedName>
        <fullName evidence="2">Uncharacterized protein</fullName>
    </submittedName>
</protein>
<gene>
    <name evidence="2" type="ORF">HBO43_32400</name>
</gene>
<keyword evidence="1" id="KW-0732">Signal</keyword>
<evidence type="ECO:0000313" key="2">
    <source>
        <dbReference type="EMBL" id="NMY01254.1"/>
    </source>
</evidence>
<sequence>MKSKNLIVLFCAGSLFSTLATADVNVFRAIDRKNATYAKVADAQWRIDEDGLSTFEAANFIVPGKPCKVRFTVVGVNPPFNQGDQGPIHNMAGYIGVYSPQHGGLGHWSITKDPAPAVPAEITNFVIANNASEVNVGYTGGSPSQCLTPAQPN</sequence>
<accession>A0A7Y1F6J6</accession>
<feature type="signal peptide" evidence="1">
    <location>
        <begin position="1"/>
        <end position="22"/>
    </location>
</feature>
<dbReference type="AlphaFoldDB" id="A0A7Y1F6J6"/>
<proteinExistence type="predicted"/>
<feature type="chain" id="PRO_5031030534" evidence="1">
    <location>
        <begin position="23"/>
        <end position="153"/>
    </location>
</feature>
<dbReference type="EMBL" id="JAAQWE010000074">
    <property type="protein sequence ID" value="NMY01254.1"/>
    <property type="molecule type" value="Genomic_DNA"/>
</dbReference>
<comment type="caution">
    <text evidence="2">The sequence shown here is derived from an EMBL/GenBank/DDBJ whole genome shotgun (WGS) entry which is preliminary data.</text>
</comment>
<dbReference type="Proteomes" id="UP000552560">
    <property type="component" value="Unassembled WGS sequence"/>
</dbReference>